<proteinExistence type="inferred from homology"/>
<reference evidence="10" key="1">
    <citation type="journal article" date="2019" name="Int. J. Syst. Evol. Microbiol.">
        <title>The Global Catalogue of Microorganisms (GCM) 10K type strain sequencing project: providing services to taxonomists for standard genome sequencing and annotation.</title>
        <authorList>
            <consortium name="The Broad Institute Genomics Platform"/>
            <consortium name="The Broad Institute Genome Sequencing Center for Infectious Disease"/>
            <person name="Wu L."/>
            <person name="Ma J."/>
        </authorList>
    </citation>
    <scope>NUCLEOTIDE SEQUENCE [LARGE SCALE GENOMIC DNA]</scope>
    <source>
        <strain evidence="10">JCM 19125</strain>
    </source>
</reference>
<accession>A0ABP9F386</accession>
<dbReference type="Gene3D" id="1.10.3720.10">
    <property type="entry name" value="MetI-like"/>
    <property type="match status" value="1"/>
</dbReference>
<dbReference type="Pfam" id="PF00528">
    <property type="entry name" value="BPD_transp_1"/>
    <property type="match status" value="1"/>
</dbReference>
<keyword evidence="3" id="KW-1003">Cell membrane</keyword>
<dbReference type="Proteomes" id="UP001501521">
    <property type="component" value="Unassembled WGS sequence"/>
</dbReference>
<keyword evidence="5 7" id="KW-1133">Transmembrane helix</keyword>
<feature type="transmembrane region" description="Helical" evidence="7">
    <location>
        <begin position="21"/>
        <end position="45"/>
    </location>
</feature>
<evidence type="ECO:0000256" key="2">
    <source>
        <dbReference type="ARBA" id="ARBA00022448"/>
    </source>
</evidence>
<comment type="similarity">
    <text evidence="7">Belongs to the binding-protein-dependent transport system permease family.</text>
</comment>
<dbReference type="InterPro" id="IPR035906">
    <property type="entry name" value="MetI-like_sf"/>
</dbReference>
<dbReference type="PANTHER" id="PTHR32243">
    <property type="entry name" value="MALTOSE TRANSPORT SYSTEM PERMEASE-RELATED"/>
    <property type="match status" value="1"/>
</dbReference>
<keyword evidence="4 7" id="KW-0812">Transmembrane</keyword>
<organism evidence="9 10">
    <name type="scientific">Tessaracoccus lubricantis</name>
    <dbReference type="NCBI Taxonomy" id="545543"/>
    <lineage>
        <taxon>Bacteria</taxon>
        <taxon>Bacillati</taxon>
        <taxon>Actinomycetota</taxon>
        <taxon>Actinomycetes</taxon>
        <taxon>Propionibacteriales</taxon>
        <taxon>Propionibacteriaceae</taxon>
        <taxon>Tessaracoccus</taxon>
    </lineage>
</organism>
<evidence type="ECO:0000256" key="1">
    <source>
        <dbReference type="ARBA" id="ARBA00004651"/>
    </source>
</evidence>
<dbReference type="EMBL" id="BAABLV010000010">
    <property type="protein sequence ID" value="GAA4892218.1"/>
    <property type="molecule type" value="Genomic_DNA"/>
</dbReference>
<name>A0ABP9F386_9ACTN</name>
<evidence type="ECO:0000256" key="7">
    <source>
        <dbReference type="RuleBase" id="RU363032"/>
    </source>
</evidence>
<evidence type="ECO:0000313" key="9">
    <source>
        <dbReference type="EMBL" id="GAA4892218.1"/>
    </source>
</evidence>
<keyword evidence="10" id="KW-1185">Reference proteome</keyword>
<feature type="transmembrane region" description="Helical" evidence="7">
    <location>
        <begin position="249"/>
        <end position="270"/>
    </location>
</feature>
<sequence length="285" mass="30835">MTATHMPGRRRMTSKDKKRTLGILRALAITVVLSVLLVPIAWMVLASFRRNLDIVDPSRFLQGAFTMSNYTNVLDRYDFAPFVFNSFFVAFVSTLIALLVGAPAAYVIARYRIRNATAFLMLARVLPGVSLLVPWYFVFSNLGLVGGYPVLIATHVFVTLPFVVAVMAGFFDGVPVDLEEAAQVDGLTRIGAFLRIALPLSVPGLATSAILAFIFSWNNFLFALVLSSQQTRTLPVAISNFTAYASVDWGGLMAASVIITLPVMLVALAAQKYVVSGLTAGATKG</sequence>
<comment type="subcellular location">
    <subcellularLocation>
        <location evidence="1 7">Cell membrane</location>
        <topology evidence="1 7">Multi-pass membrane protein</topology>
    </subcellularLocation>
</comment>
<keyword evidence="6 7" id="KW-0472">Membrane</keyword>
<evidence type="ECO:0000259" key="8">
    <source>
        <dbReference type="PROSITE" id="PS50928"/>
    </source>
</evidence>
<gene>
    <name evidence="9" type="ORF">GCM10025789_06490</name>
</gene>
<evidence type="ECO:0000256" key="4">
    <source>
        <dbReference type="ARBA" id="ARBA00022692"/>
    </source>
</evidence>
<dbReference type="CDD" id="cd06261">
    <property type="entry name" value="TM_PBP2"/>
    <property type="match status" value="1"/>
</dbReference>
<dbReference type="SUPFAM" id="SSF161098">
    <property type="entry name" value="MetI-like"/>
    <property type="match status" value="1"/>
</dbReference>
<comment type="caution">
    <text evidence="9">The sequence shown here is derived from an EMBL/GenBank/DDBJ whole genome shotgun (WGS) entry which is preliminary data.</text>
</comment>
<feature type="transmembrane region" description="Helical" evidence="7">
    <location>
        <begin position="150"/>
        <end position="171"/>
    </location>
</feature>
<feature type="domain" description="ABC transmembrane type-1" evidence="8">
    <location>
        <begin position="83"/>
        <end position="270"/>
    </location>
</feature>
<dbReference type="PROSITE" id="PS50928">
    <property type="entry name" value="ABC_TM1"/>
    <property type="match status" value="1"/>
</dbReference>
<keyword evidence="2 7" id="KW-0813">Transport</keyword>
<protein>
    <submittedName>
        <fullName evidence="9">Carbohydrate ABC transporter permease</fullName>
    </submittedName>
</protein>
<feature type="transmembrane region" description="Helical" evidence="7">
    <location>
        <begin position="116"/>
        <end position="138"/>
    </location>
</feature>
<evidence type="ECO:0000313" key="10">
    <source>
        <dbReference type="Proteomes" id="UP001501521"/>
    </source>
</evidence>
<evidence type="ECO:0000256" key="3">
    <source>
        <dbReference type="ARBA" id="ARBA00022475"/>
    </source>
</evidence>
<dbReference type="PANTHER" id="PTHR32243:SF18">
    <property type="entry name" value="INNER MEMBRANE ABC TRANSPORTER PERMEASE PROTEIN YCJP"/>
    <property type="match status" value="1"/>
</dbReference>
<feature type="transmembrane region" description="Helical" evidence="7">
    <location>
        <begin position="82"/>
        <end position="109"/>
    </location>
</feature>
<dbReference type="InterPro" id="IPR000515">
    <property type="entry name" value="MetI-like"/>
</dbReference>
<evidence type="ECO:0000256" key="6">
    <source>
        <dbReference type="ARBA" id="ARBA00023136"/>
    </source>
</evidence>
<evidence type="ECO:0000256" key="5">
    <source>
        <dbReference type="ARBA" id="ARBA00022989"/>
    </source>
</evidence>
<dbReference type="InterPro" id="IPR050901">
    <property type="entry name" value="BP-dep_ABC_trans_perm"/>
</dbReference>
<dbReference type="RefSeq" id="WP_345578933.1">
    <property type="nucleotide sequence ID" value="NZ_BAABLV010000010.1"/>
</dbReference>
<feature type="transmembrane region" description="Helical" evidence="7">
    <location>
        <begin position="192"/>
        <end position="217"/>
    </location>
</feature>